<dbReference type="STRING" id="1611254.A0A2G5SKW5"/>
<keyword evidence="2" id="KW-1185">Reference proteome</keyword>
<dbReference type="EMBL" id="PDUG01000006">
    <property type="protein sequence ID" value="PIC15572.1"/>
    <property type="molecule type" value="Genomic_DNA"/>
</dbReference>
<evidence type="ECO:0000313" key="2">
    <source>
        <dbReference type="Proteomes" id="UP000230233"/>
    </source>
</evidence>
<evidence type="ECO:0000313" key="1">
    <source>
        <dbReference type="EMBL" id="PIC15572.1"/>
    </source>
</evidence>
<dbReference type="AlphaFoldDB" id="A0A2G5SKW5"/>
<dbReference type="Pfam" id="PF01213">
    <property type="entry name" value="CAP_N-CM"/>
    <property type="match status" value="1"/>
</dbReference>
<gene>
    <name evidence="1" type="primary">Cnig_chr_X.g22498</name>
    <name evidence="1" type="ORF">B9Z55_022498</name>
</gene>
<sequence>MNLLCFSSNDKEQDMSTQEDFLKRLEAVTVRLEAISGQKPALAPKPTNLGGPSREFLVNQISRMTVVQKIDKNGK</sequence>
<protein>
    <submittedName>
        <fullName evidence="1">Uncharacterized protein</fullName>
    </submittedName>
</protein>
<comment type="caution">
    <text evidence="1">The sequence shown here is derived from an EMBL/GenBank/DDBJ whole genome shotgun (WGS) entry which is preliminary data.</text>
</comment>
<reference evidence="2" key="1">
    <citation type="submission" date="2017-10" db="EMBL/GenBank/DDBJ databases">
        <title>Rapid genome shrinkage in a self-fertile nematode reveals novel sperm competition proteins.</title>
        <authorList>
            <person name="Yin D."/>
            <person name="Schwarz E.M."/>
            <person name="Thomas C.G."/>
            <person name="Felde R.L."/>
            <person name="Korf I.F."/>
            <person name="Cutter A.D."/>
            <person name="Schartner C.M."/>
            <person name="Ralston E.J."/>
            <person name="Meyer B.J."/>
            <person name="Haag E.S."/>
        </authorList>
    </citation>
    <scope>NUCLEOTIDE SEQUENCE [LARGE SCALE GENOMIC DNA]</scope>
    <source>
        <strain evidence="2">JU1422</strain>
    </source>
</reference>
<accession>A0A2G5SKW5</accession>
<dbReference type="GO" id="GO:0007010">
    <property type="term" value="P:cytoskeleton organization"/>
    <property type="evidence" value="ECO:0007669"/>
    <property type="project" value="InterPro"/>
</dbReference>
<name>A0A2G5SKW5_9PELO</name>
<dbReference type="Proteomes" id="UP000230233">
    <property type="component" value="Chromosome X"/>
</dbReference>
<organism evidence="1 2">
    <name type="scientific">Caenorhabditis nigoni</name>
    <dbReference type="NCBI Taxonomy" id="1611254"/>
    <lineage>
        <taxon>Eukaryota</taxon>
        <taxon>Metazoa</taxon>
        <taxon>Ecdysozoa</taxon>
        <taxon>Nematoda</taxon>
        <taxon>Chromadorea</taxon>
        <taxon>Rhabditida</taxon>
        <taxon>Rhabditina</taxon>
        <taxon>Rhabditomorpha</taxon>
        <taxon>Rhabditoidea</taxon>
        <taxon>Rhabditidae</taxon>
        <taxon>Peloderinae</taxon>
        <taxon>Caenorhabditis</taxon>
    </lineage>
</organism>
<dbReference type="OrthoDB" id="5860936at2759"/>
<dbReference type="GO" id="GO:0003779">
    <property type="term" value="F:actin binding"/>
    <property type="evidence" value="ECO:0007669"/>
    <property type="project" value="InterPro"/>
</dbReference>
<proteinExistence type="predicted"/>
<dbReference type="InterPro" id="IPR013992">
    <property type="entry name" value="Adenylate_cyclase-assoc_CAP_N"/>
</dbReference>